<dbReference type="GO" id="GO:0005085">
    <property type="term" value="F:guanyl-nucleotide exchange factor activity"/>
    <property type="evidence" value="ECO:0007669"/>
    <property type="project" value="InterPro"/>
</dbReference>
<accession>A0A0T6BHI6</accession>
<dbReference type="PANTHER" id="PTHR12673:SF159">
    <property type="entry name" value="LD03170P"/>
    <property type="match status" value="1"/>
</dbReference>
<evidence type="ECO:0000259" key="2">
    <source>
        <dbReference type="PROSITE" id="PS50010"/>
    </source>
</evidence>
<gene>
    <name evidence="3" type="ORF">AMK59_833</name>
</gene>
<dbReference type="Pfam" id="PF00621">
    <property type="entry name" value="RhoGEF"/>
    <property type="match status" value="1"/>
</dbReference>
<evidence type="ECO:0000313" key="4">
    <source>
        <dbReference type="Proteomes" id="UP000051574"/>
    </source>
</evidence>
<feature type="domain" description="DH" evidence="2">
    <location>
        <begin position="139"/>
        <end position="315"/>
    </location>
</feature>
<dbReference type="PANTHER" id="PTHR12673">
    <property type="entry name" value="FACIOGENITAL DYSPLASIA PROTEIN"/>
    <property type="match status" value="1"/>
</dbReference>
<dbReference type="PROSITE" id="PS50010">
    <property type="entry name" value="DH_2"/>
    <property type="match status" value="1"/>
</dbReference>
<dbReference type="EMBL" id="LJIG01000597">
    <property type="protein sequence ID" value="KRT86343.1"/>
    <property type="molecule type" value="Genomic_DNA"/>
</dbReference>
<dbReference type="InterPro" id="IPR000219">
    <property type="entry name" value="DH_dom"/>
</dbReference>
<feature type="coiled-coil region" evidence="1">
    <location>
        <begin position="95"/>
        <end position="144"/>
    </location>
</feature>
<dbReference type="CDD" id="cd00160">
    <property type="entry name" value="RhoGEF"/>
    <property type="match status" value="1"/>
</dbReference>
<keyword evidence="4" id="KW-1185">Reference proteome</keyword>
<dbReference type="OrthoDB" id="245697at2759"/>
<name>A0A0T6BHI6_9SCAR</name>
<dbReference type="InterPro" id="IPR001849">
    <property type="entry name" value="PH_domain"/>
</dbReference>
<reference evidence="3 4" key="1">
    <citation type="submission" date="2015-09" db="EMBL/GenBank/DDBJ databases">
        <title>Draft genome of the scarab beetle Oryctes borbonicus.</title>
        <authorList>
            <person name="Meyer J.M."/>
            <person name="Markov G.V."/>
            <person name="Baskaran P."/>
            <person name="Herrmann M."/>
            <person name="Sommer R.J."/>
            <person name="Roedelsperger C."/>
        </authorList>
    </citation>
    <scope>NUCLEOTIDE SEQUENCE [LARGE SCALE GENOMIC DNA]</scope>
    <source>
        <strain evidence="3">OB123</strain>
        <tissue evidence="3">Whole animal</tissue>
    </source>
</reference>
<keyword evidence="1" id="KW-0175">Coiled coil</keyword>
<evidence type="ECO:0000256" key="1">
    <source>
        <dbReference type="SAM" id="Coils"/>
    </source>
</evidence>
<dbReference type="InterPro" id="IPR011993">
    <property type="entry name" value="PH-like_dom_sf"/>
</dbReference>
<dbReference type="SMART" id="SM00325">
    <property type="entry name" value="RhoGEF"/>
    <property type="match status" value="1"/>
</dbReference>
<dbReference type="InterPro" id="IPR001331">
    <property type="entry name" value="GDS_CDC24_CS"/>
</dbReference>
<dbReference type="GO" id="GO:0035556">
    <property type="term" value="P:intracellular signal transduction"/>
    <property type="evidence" value="ECO:0007669"/>
    <property type="project" value="InterPro"/>
</dbReference>
<dbReference type="GO" id="GO:0005737">
    <property type="term" value="C:cytoplasm"/>
    <property type="evidence" value="ECO:0007669"/>
    <property type="project" value="TreeGrafter"/>
</dbReference>
<dbReference type="Proteomes" id="UP000051574">
    <property type="component" value="Unassembled WGS sequence"/>
</dbReference>
<dbReference type="PROSITE" id="PS00741">
    <property type="entry name" value="DH_1"/>
    <property type="match status" value="1"/>
</dbReference>
<feature type="non-terminal residue" evidence="3">
    <location>
        <position position="594"/>
    </location>
</feature>
<dbReference type="InterPro" id="IPR051092">
    <property type="entry name" value="FYVE_RhoGEF_PH"/>
</dbReference>
<proteinExistence type="predicted"/>
<dbReference type="SUPFAM" id="SSF50729">
    <property type="entry name" value="PH domain-like"/>
    <property type="match status" value="1"/>
</dbReference>
<dbReference type="Gene3D" id="2.30.29.30">
    <property type="entry name" value="Pleckstrin-homology domain (PH domain)/Phosphotyrosine-binding domain (PTB)"/>
    <property type="match status" value="1"/>
</dbReference>
<protein>
    <submittedName>
        <fullName evidence="3">Pleckstrin homology domain containing protein</fullName>
    </submittedName>
</protein>
<evidence type="ECO:0000313" key="3">
    <source>
        <dbReference type="EMBL" id="KRT86343.1"/>
    </source>
</evidence>
<organism evidence="3 4">
    <name type="scientific">Oryctes borbonicus</name>
    <dbReference type="NCBI Taxonomy" id="1629725"/>
    <lineage>
        <taxon>Eukaryota</taxon>
        <taxon>Metazoa</taxon>
        <taxon>Ecdysozoa</taxon>
        <taxon>Arthropoda</taxon>
        <taxon>Hexapoda</taxon>
        <taxon>Insecta</taxon>
        <taxon>Pterygota</taxon>
        <taxon>Neoptera</taxon>
        <taxon>Endopterygota</taxon>
        <taxon>Coleoptera</taxon>
        <taxon>Polyphaga</taxon>
        <taxon>Scarabaeiformia</taxon>
        <taxon>Scarabaeidae</taxon>
        <taxon>Dynastinae</taxon>
        <taxon>Oryctes</taxon>
    </lineage>
</organism>
<dbReference type="Gene3D" id="1.20.900.10">
    <property type="entry name" value="Dbl homology (DH) domain"/>
    <property type="match status" value="1"/>
</dbReference>
<dbReference type="AlphaFoldDB" id="A0A0T6BHI6"/>
<dbReference type="InterPro" id="IPR035899">
    <property type="entry name" value="DBL_dom_sf"/>
</dbReference>
<dbReference type="SUPFAM" id="SSF48065">
    <property type="entry name" value="DBL homology domain (DH-domain)"/>
    <property type="match status" value="1"/>
</dbReference>
<dbReference type="SMART" id="SM00233">
    <property type="entry name" value="PH"/>
    <property type="match status" value="1"/>
</dbReference>
<comment type="caution">
    <text evidence="3">The sequence shown here is derived from an EMBL/GenBank/DDBJ whole genome shotgun (WGS) entry which is preliminary data.</text>
</comment>
<sequence length="594" mass="68834">MTDNIVKNCSVIIESCTPKLRECYVSLKQCAINPGQKIYKDEVNMFIGTPKPSVPPSTEIHTPNVEPALATELRRAITEKNILTTKTKSKFISALNELEVANAETNRKHKILTTKTKSKFISALNELEVANAETNRKHKKEKAMKEVIDSEVAYLKQLEVIIKYFKEPLSAKYIISEEESEKIFSKVTILYNLNVELLNRMNENSSNIATAFKEVAPFFKMYSTYAYEYKMISGFLQGLEEKNEDFSRFLKCQETRPEVRTKLSSLLITPIQRIPRYCLLLKQILLYTLEIEPDYPLLKESLQMVVEAAKHIDSLVEERENSERLLSIQNSLVNYNPQIIKPGRKLIKEGKVLKMAETIANVVYLVAMTDILMFCKIKKENIKSKNALKCTVILPLNKCRFTQNATMRKIHISCENDDIEIYIETVKEFNRWIDVLKESHKNIIYNRYTLRKESSARRPAHKVNLSNYNEVGVSPGVPQRKRKTVNSTNLFYTDPESKEKREKPPYITLSKRRCIRDTRPENEGHNVNDSLYPLRHHYISKSSVQQEEDIPEHSADNLQNSDVFVFGKPDNPDRGFNFRILNFFNFLGHSLRRL</sequence>